<accession>A0A0F0LBT8</accession>
<dbReference type="Pfam" id="PF00356">
    <property type="entry name" value="LacI"/>
    <property type="match status" value="1"/>
</dbReference>
<dbReference type="InterPro" id="IPR010982">
    <property type="entry name" value="Lambda_DNA-bd_dom_sf"/>
</dbReference>
<evidence type="ECO:0000256" key="4">
    <source>
        <dbReference type="ARBA" id="ARBA00023163"/>
    </source>
</evidence>
<dbReference type="InterPro" id="IPR028082">
    <property type="entry name" value="Peripla_BP_I"/>
</dbReference>
<dbReference type="Gene3D" id="3.40.50.2300">
    <property type="match status" value="2"/>
</dbReference>
<dbReference type="SUPFAM" id="SSF47413">
    <property type="entry name" value="lambda repressor-like DNA-binding domains"/>
    <property type="match status" value="1"/>
</dbReference>
<dbReference type="EMBL" id="JYIT01000045">
    <property type="protein sequence ID" value="KJL30144.1"/>
    <property type="molecule type" value="Genomic_DNA"/>
</dbReference>
<keyword evidence="2" id="KW-0805">Transcription regulation</keyword>
<dbReference type="PATRIC" id="fig|582680.7.peg.288"/>
<dbReference type="CDD" id="cd01392">
    <property type="entry name" value="HTH_LacI"/>
    <property type="match status" value="1"/>
</dbReference>
<dbReference type="AlphaFoldDB" id="A0A0F0LBT8"/>
<sequence length="349" mass="37784">MSGKTGKPTQKEIARIAGVSQTTVSLVLNDRDGTNVRIPEATRERVRRAIEQTTYVADPAARRLAGLDNKILGVFTYESALTAESMDFYGPLLNGIERAAEQYDCDLLFFTSSPVENGSRRLFHRNTRLRLADGCILLGQHMDGEELARLVSEGFPFVAVGRRDEAEGVPYVGIDYRALTRDLIARAVELGHTSAVYVHGDRDTPSSRDRLAEIEAAGARGPLSFRSLPDVGGDPAATARTIVESGATLVVAEDAFAAEDLALALDRQGVALPIEVSIAALGEVQSHTVKGLRLSGFHTPRQRIAFEALGLLRELIAADPERADTIDRQRLLQGSLEPGETLVARRADA</sequence>
<evidence type="ECO:0000256" key="2">
    <source>
        <dbReference type="ARBA" id="ARBA00023015"/>
    </source>
</evidence>
<evidence type="ECO:0000313" key="6">
    <source>
        <dbReference type="EMBL" id="KJL30144.1"/>
    </source>
</evidence>
<dbReference type="CDD" id="cd06267">
    <property type="entry name" value="PBP1_LacI_sugar_binding-like"/>
    <property type="match status" value="1"/>
</dbReference>
<reference evidence="6 7" key="1">
    <citation type="submission" date="2015-02" db="EMBL/GenBank/DDBJ databases">
        <title>Draft genome sequences of ten Microbacterium spp. with emphasis on heavy metal contaminated environments.</title>
        <authorList>
            <person name="Corretto E."/>
        </authorList>
    </citation>
    <scope>NUCLEOTIDE SEQUENCE [LARGE SCALE GENOMIC DNA]</scope>
    <source>
        <strain evidence="6 7">DSM 23848</strain>
    </source>
</reference>
<dbReference type="RefSeq" id="WP_045249021.1">
    <property type="nucleotide sequence ID" value="NZ_CP099706.1"/>
</dbReference>
<dbReference type="InterPro" id="IPR046335">
    <property type="entry name" value="LacI/GalR-like_sensor"/>
</dbReference>
<keyword evidence="1" id="KW-0678">Repressor</keyword>
<dbReference type="Proteomes" id="UP000033448">
    <property type="component" value="Unassembled WGS sequence"/>
</dbReference>
<evidence type="ECO:0000313" key="7">
    <source>
        <dbReference type="Proteomes" id="UP000033448"/>
    </source>
</evidence>
<evidence type="ECO:0000256" key="3">
    <source>
        <dbReference type="ARBA" id="ARBA00023125"/>
    </source>
</evidence>
<dbReference type="SMART" id="SM00354">
    <property type="entry name" value="HTH_LACI"/>
    <property type="match status" value="1"/>
</dbReference>
<evidence type="ECO:0000256" key="1">
    <source>
        <dbReference type="ARBA" id="ARBA00022491"/>
    </source>
</evidence>
<dbReference type="GO" id="GO:0003700">
    <property type="term" value="F:DNA-binding transcription factor activity"/>
    <property type="evidence" value="ECO:0007669"/>
    <property type="project" value="TreeGrafter"/>
</dbReference>
<keyword evidence="7" id="KW-1185">Reference proteome</keyword>
<dbReference type="Pfam" id="PF13377">
    <property type="entry name" value="Peripla_BP_3"/>
    <property type="match status" value="1"/>
</dbReference>
<dbReference type="PANTHER" id="PTHR30146">
    <property type="entry name" value="LACI-RELATED TRANSCRIPTIONAL REPRESSOR"/>
    <property type="match status" value="1"/>
</dbReference>
<dbReference type="Gene3D" id="1.10.260.40">
    <property type="entry name" value="lambda repressor-like DNA-binding domains"/>
    <property type="match status" value="1"/>
</dbReference>
<evidence type="ECO:0000259" key="5">
    <source>
        <dbReference type="PROSITE" id="PS50932"/>
    </source>
</evidence>
<proteinExistence type="predicted"/>
<dbReference type="OrthoDB" id="9790412at2"/>
<keyword evidence="4" id="KW-0804">Transcription</keyword>
<dbReference type="SUPFAM" id="SSF53822">
    <property type="entry name" value="Periplasmic binding protein-like I"/>
    <property type="match status" value="1"/>
</dbReference>
<keyword evidence="3" id="KW-0238">DNA-binding</keyword>
<feature type="domain" description="HTH lacI-type" evidence="5">
    <location>
        <begin position="8"/>
        <end position="66"/>
    </location>
</feature>
<dbReference type="GO" id="GO:0000976">
    <property type="term" value="F:transcription cis-regulatory region binding"/>
    <property type="evidence" value="ECO:0007669"/>
    <property type="project" value="TreeGrafter"/>
</dbReference>
<organism evidence="6 7">
    <name type="scientific">Microbacterium azadirachtae</name>
    <dbReference type="NCBI Taxonomy" id="582680"/>
    <lineage>
        <taxon>Bacteria</taxon>
        <taxon>Bacillati</taxon>
        <taxon>Actinomycetota</taxon>
        <taxon>Actinomycetes</taxon>
        <taxon>Micrococcales</taxon>
        <taxon>Microbacteriaceae</taxon>
        <taxon>Microbacterium</taxon>
    </lineage>
</organism>
<dbReference type="PROSITE" id="PS50932">
    <property type="entry name" value="HTH_LACI_2"/>
    <property type="match status" value="1"/>
</dbReference>
<name>A0A0F0LBT8_9MICO</name>
<gene>
    <name evidence="6" type="primary">ccpA_2</name>
    <name evidence="6" type="ORF">RL72_00275</name>
</gene>
<dbReference type="PANTHER" id="PTHR30146:SF148">
    <property type="entry name" value="HTH-TYPE TRANSCRIPTIONAL REPRESSOR PURR-RELATED"/>
    <property type="match status" value="1"/>
</dbReference>
<dbReference type="InterPro" id="IPR000843">
    <property type="entry name" value="HTH_LacI"/>
</dbReference>
<comment type="caution">
    <text evidence="6">The sequence shown here is derived from an EMBL/GenBank/DDBJ whole genome shotgun (WGS) entry which is preliminary data.</text>
</comment>
<protein>
    <submittedName>
        <fullName evidence="6">Catabolite control protein A</fullName>
    </submittedName>
</protein>